<dbReference type="EMBL" id="PHAO01000001">
    <property type="protein sequence ID" value="PKN03039.1"/>
    <property type="molecule type" value="Genomic_DNA"/>
</dbReference>
<comment type="caution">
    <text evidence="2">The sequence shown here is derived from an EMBL/GenBank/DDBJ whole genome shotgun (WGS) entry which is preliminary data.</text>
</comment>
<dbReference type="Proteomes" id="UP000233417">
    <property type="component" value="Unassembled WGS sequence"/>
</dbReference>
<gene>
    <name evidence="2" type="ORF">CVU76_03380</name>
</gene>
<accession>A0A2N2F4C9</accession>
<evidence type="ECO:0000256" key="1">
    <source>
        <dbReference type="SAM" id="Phobius"/>
    </source>
</evidence>
<reference evidence="2 3" key="1">
    <citation type="journal article" date="2017" name="ISME J.">
        <title>Potential for microbial H2 and metal transformations associated with novel bacteria and archaea in deep terrestrial subsurface sediments.</title>
        <authorList>
            <person name="Hernsdorf A.W."/>
            <person name="Amano Y."/>
            <person name="Miyakawa K."/>
            <person name="Ise K."/>
            <person name="Suzuki Y."/>
            <person name="Anantharaman K."/>
            <person name="Probst A."/>
            <person name="Burstein D."/>
            <person name="Thomas B.C."/>
            <person name="Banfield J.F."/>
        </authorList>
    </citation>
    <scope>NUCLEOTIDE SEQUENCE [LARGE SCALE GENOMIC DNA]</scope>
    <source>
        <strain evidence="2">HGW-Dojkabacteria-1</strain>
    </source>
</reference>
<proteinExistence type="predicted"/>
<name>A0A2N2F4C9_9BACT</name>
<organism evidence="2 3">
    <name type="scientific">Candidatus Dojkabacteria bacterium HGW-Dojkabacteria-1</name>
    <dbReference type="NCBI Taxonomy" id="2013761"/>
    <lineage>
        <taxon>Bacteria</taxon>
        <taxon>Candidatus Dojkabacteria</taxon>
    </lineage>
</organism>
<sequence length="298" mass="33959">MKLIKIFFTLIFLYTLLGIPYSFANSLYPAINEVKLPQGQRAIAMVTFENKEERDTEILLSVYEYNPKTDEIIKDSRNNFLKVDTDTFVVKAKEKKEIPYEIVPVSNLQLGTYFNILVLTEVSSTKDVYIDKGISQLVVLHVVDPYGEVQGVTTSDYSVRIDVVQKGIPFLTPVELRYTIVNNSKYVITPGGRLEIFNKRSNYKPEYIYVNQEKTRLYPGEKIEKKVSVKNWNFSDLFSERIVIGNISSGLDSSVKTVQTTINSYVYEILGVLTIGIVTILLIKSLKEDTKKKSKTSS</sequence>
<keyword evidence="1" id="KW-1133">Transmembrane helix</keyword>
<keyword evidence="1" id="KW-0812">Transmembrane</keyword>
<protein>
    <submittedName>
        <fullName evidence="2">Uncharacterized protein</fullName>
    </submittedName>
</protein>
<feature type="transmembrane region" description="Helical" evidence="1">
    <location>
        <begin position="265"/>
        <end position="283"/>
    </location>
</feature>
<keyword evidence="1" id="KW-0472">Membrane</keyword>
<evidence type="ECO:0000313" key="3">
    <source>
        <dbReference type="Proteomes" id="UP000233417"/>
    </source>
</evidence>
<evidence type="ECO:0000313" key="2">
    <source>
        <dbReference type="EMBL" id="PKN03039.1"/>
    </source>
</evidence>
<dbReference type="AlphaFoldDB" id="A0A2N2F4C9"/>